<dbReference type="Ensembl" id="ENSLACT00000001605.1">
    <property type="protein sequence ID" value="ENSLACP00000001592.1"/>
    <property type="gene ID" value="ENSLACG00000001421.1"/>
</dbReference>
<feature type="region of interest" description="Disordered" evidence="1">
    <location>
        <begin position="89"/>
        <end position="118"/>
    </location>
</feature>
<dbReference type="eggNOG" id="ENOG502QPQN">
    <property type="taxonomic scope" value="Eukaryota"/>
</dbReference>
<feature type="compositionally biased region" description="Basic and acidic residues" evidence="1">
    <location>
        <begin position="346"/>
        <end position="357"/>
    </location>
</feature>
<dbReference type="Bgee" id="ENSLACG00000001421">
    <property type="expression patterns" value="Expressed in mesonephros"/>
</dbReference>
<reference evidence="2" key="3">
    <citation type="submission" date="2025-09" db="UniProtKB">
        <authorList>
            <consortium name="Ensembl"/>
        </authorList>
    </citation>
    <scope>IDENTIFICATION</scope>
</reference>
<protein>
    <submittedName>
        <fullName evidence="2">Actinodin1</fullName>
    </submittedName>
</protein>
<evidence type="ECO:0000256" key="1">
    <source>
        <dbReference type="SAM" id="MobiDB-lite"/>
    </source>
</evidence>
<dbReference type="EMBL" id="AFYH01032186">
    <property type="status" value="NOT_ANNOTATED_CDS"/>
    <property type="molecule type" value="Genomic_DNA"/>
</dbReference>
<evidence type="ECO:0000313" key="3">
    <source>
        <dbReference type="Proteomes" id="UP000008672"/>
    </source>
</evidence>
<dbReference type="Proteomes" id="UP000008672">
    <property type="component" value="Unassembled WGS sequence"/>
</dbReference>
<organism evidence="2 3">
    <name type="scientific">Latimeria chalumnae</name>
    <name type="common">Coelacanth</name>
    <dbReference type="NCBI Taxonomy" id="7897"/>
    <lineage>
        <taxon>Eukaryota</taxon>
        <taxon>Metazoa</taxon>
        <taxon>Chordata</taxon>
        <taxon>Craniata</taxon>
        <taxon>Vertebrata</taxon>
        <taxon>Euteleostomi</taxon>
        <taxon>Coelacanthiformes</taxon>
        <taxon>Coelacanthidae</taxon>
        <taxon>Latimeria</taxon>
    </lineage>
</organism>
<reference evidence="3" key="1">
    <citation type="submission" date="2011-08" db="EMBL/GenBank/DDBJ databases">
        <title>The draft genome of Latimeria chalumnae.</title>
        <authorList>
            <person name="Di Palma F."/>
            <person name="Alfoldi J."/>
            <person name="Johnson J."/>
            <person name="Berlin A."/>
            <person name="Gnerre S."/>
            <person name="Jaffe D."/>
            <person name="MacCallum I."/>
            <person name="Young S."/>
            <person name="Walker B.J."/>
            <person name="Lander E."/>
            <person name="Lindblad-Toh K."/>
        </authorList>
    </citation>
    <scope>NUCLEOTIDE SEQUENCE [LARGE SCALE GENOMIC DNA]</scope>
    <source>
        <strain evidence="3">Wild caught</strain>
    </source>
</reference>
<feature type="region of interest" description="Disordered" evidence="1">
    <location>
        <begin position="346"/>
        <end position="460"/>
    </location>
</feature>
<name>H2ZW21_LATCH</name>
<dbReference type="InParanoid" id="H2ZW21"/>
<dbReference type="AlphaFoldDB" id="H2ZW21"/>
<accession>H2ZW21</accession>
<reference evidence="2" key="2">
    <citation type="submission" date="2025-08" db="UniProtKB">
        <authorList>
            <consortium name="Ensembl"/>
        </authorList>
    </citation>
    <scope>IDENTIFICATION</scope>
</reference>
<feature type="compositionally biased region" description="Low complexity" evidence="1">
    <location>
        <begin position="430"/>
        <end position="442"/>
    </location>
</feature>
<keyword evidence="3" id="KW-1185">Reference proteome</keyword>
<proteinExistence type="predicted"/>
<feature type="compositionally biased region" description="Pro residues" evidence="1">
    <location>
        <begin position="92"/>
        <end position="113"/>
    </location>
</feature>
<dbReference type="HOGENOM" id="CLU_530964_0_0_1"/>
<sequence>VRQKRNPRMGYPDNRNFWDWYQYFTDTGNAEKVHEMDKVYLEHLQKKNREEAKQSYVAYLQHLKELYGAQCDPLKDTHCAHYLTTMQLNKSPEPPLPGSPAPPPPPTPPPPAPYRSYLRSKPCDPRKDLYCRSQPLRQPQQPPVAYYFSYASPRPYLTPKQQSELADLCDSSDTACIQYYIKTYVPRPAVVPAPIYNYQTCDPQKDPSCAQTIANYPHCDPETDPRCRFLMLSYRSTPPVQTRCNPYYDSGCIPEPAPEPPCDTTYDPYCQVSSPLASRQKPRPQCDPRYHPYCQVPSPVTSEQRPEPQLECEDYYDLRCRMMGKTKEGHDCYIYYDKDCHLVRPPNEEKEPERIPEPVRAPCNPRDPNCRAMQPPPKKTYPPNYGYRKGVIEPDPDCDPEYDPNCRLRRVDPNSSTSGNSQAPAAPQKGSTGSGSEDSQSSPHPNEAQQPGAEVKGYNL</sequence>
<feature type="compositionally biased region" description="Polar residues" evidence="1">
    <location>
        <begin position="413"/>
        <end position="423"/>
    </location>
</feature>
<dbReference type="GeneTree" id="ENSGT00500000045505"/>
<evidence type="ECO:0000313" key="2">
    <source>
        <dbReference type="Ensembl" id="ENSLACP00000001592.1"/>
    </source>
</evidence>
<dbReference type="OMA" id="ITHTEPR"/>